<dbReference type="SMART" id="SM00283">
    <property type="entry name" value="MA"/>
    <property type="match status" value="1"/>
</dbReference>
<proteinExistence type="inferred from homology"/>
<dbReference type="CDD" id="cd11386">
    <property type="entry name" value="MCP_signal"/>
    <property type="match status" value="1"/>
</dbReference>
<dbReference type="KEGG" id="hpse:HPF_23100"/>
<protein>
    <submittedName>
        <fullName evidence="9">Methyl-accepting chemotaxis protein IV</fullName>
    </submittedName>
</protein>
<dbReference type="SMART" id="SM00304">
    <property type="entry name" value="HAMP"/>
    <property type="match status" value="1"/>
</dbReference>
<accession>A0A4P6X9Z3</accession>
<feature type="compositionally biased region" description="Polar residues" evidence="5">
    <location>
        <begin position="288"/>
        <end position="321"/>
    </location>
</feature>
<dbReference type="Pfam" id="PF00672">
    <property type="entry name" value="HAMP"/>
    <property type="match status" value="1"/>
</dbReference>
<dbReference type="EMBL" id="CP037867">
    <property type="protein sequence ID" value="QBM30594.1"/>
    <property type="molecule type" value="Genomic_DNA"/>
</dbReference>
<dbReference type="SUPFAM" id="SSF58104">
    <property type="entry name" value="Methyl-accepting chemotaxis protein (MCP) signaling domain"/>
    <property type="match status" value="1"/>
</dbReference>
<feature type="transmembrane region" description="Helical" evidence="6">
    <location>
        <begin position="12"/>
        <end position="35"/>
    </location>
</feature>
<keyword evidence="6" id="KW-0472">Membrane</keyword>
<dbReference type="Pfam" id="PF00015">
    <property type="entry name" value="MCPsignal"/>
    <property type="match status" value="1"/>
</dbReference>
<evidence type="ECO:0000259" key="8">
    <source>
        <dbReference type="PROSITE" id="PS50885"/>
    </source>
</evidence>
<evidence type="ECO:0000256" key="5">
    <source>
        <dbReference type="SAM" id="MobiDB-lite"/>
    </source>
</evidence>
<name>A0A4P6X9Z3_HYDPS</name>
<keyword evidence="6" id="KW-1133">Transmembrane helix</keyword>
<feature type="domain" description="HAMP" evidence="8">
    <location>
        <begin position="216"/>
        <end position="268"/>
    </location>
</feature>
<dbReference type="Pfam" id="PF12729">
    <property type="entry name" value="4HB_MCP_1"/>
    <property type="match status" value="1"/>
</dbReference>
<feature type="region of interest" description="Disordered" evidence="5">
    <location>
        <begin position="523"/>
        <end position="582"/>
    </location>
</feature>
<dbReference type="RefSeq" id="WP_133157967.1">
    <property type="nucleotide sequence ID" value="NZ_CP037867.1"/>
</dbReference>
<dbReference type="PANTHER" id="PTHR43531:SF14">
    <property type="entry name" value="METHYL-ACCEPTING CHEMOTAXIS PROTEIN I-RELATED"/>
    <property type="match status" value="1"/>
</dbReference>
<evidence type="ECO:0000256" key="3">
    <source>
        <dbReference type="ARBA" id="ARBA00029447"/>
    </source>
</evidence>
<evidence type="ECO:0000256" key="6">
    <source>
        <dbReference type="SAM" id="Phobius"/>
    </source>
</evidence>
<evidence type="ECO:0000256" key="2">
    <source>
        <dbReference type="ARBA" id="ARBA00022481"/>
    </source>
</evidence>
<dbReference type="Gene3D" id="1.10.287.950">
    <property type="entry name" value="Methyl-accepting chemotaxis protein"/>
    <property type="match status" value="1"/>
</dbReference>
<dbReference type="CDD" id="cd06225">
    <property type="entry name" value="HAMP"/>
    <property type="match status" value="1"/>
</dbReference>
<comment type="similarity">
    <text evidence="3">Belongs to the methyl-accepting chemotaxis (MCP) protein family.</text>
</comment>
<feature type="region of interest" description="Disordered" evidence="5">
    <location>
        <begin position="288"/>
        <end position="323"/>
    </location>
</feature>
<evidence type="ECO:0000313" key="9">
    <source>
        <dbReference type="EMBL" id="QBM30594.1"/>
    </source>
</evidence>
<dbReference type="PANTHER" id="PTHR43531">
    <property type="entry name" value="PROTEIN ICFG"/>
    <property type="match status" value="1"/>
</dbReference>
<feature type="compositionally biased region" description="Low complexity" evidence="5">
    <location>
        <begin position="523"/>
        <end position="541"/>
    </location>
</feature>
<dbReference type="PROSITE" id="PS50111">
    <property type="entry name" value="CHEMOTAXIS_TRANSDUC_2"/>
    <property type="match status" value="1"/>
</dbReference>
<dbReference type="AlphaFoldDB" id="A0A4P6X9Z3"/>
<keyword evidence="2" id="KW-0488">Methylation</keyword>
<dbReference type="GO" id="GO:0007165">
    <property type="term" value="P:signal transduction"/>
    <property type="evidence" value="ECO:0007669"/>
    <property type="project" value="UniProtKB-KW"/>
</dbReference>
<sequence>MSIFNNLKLGHRLALGFGLVMSLMAALTLAAYVGLSDTNDDLHSIADNTVPSLQVAADLKSTSLNLRRFEYNHLVSEDPSRLLVLEADIAKHQADLLQTFKAYEPLISGDEERALWQEAQADALRYVSQWGAIQALSGQIGGAGKSVAEERLTGPSREYFEQLQAKLDKLWAFNVNHADQVKKESAVSYRQVLLAVLVLAAAAMAFGLLAAVLITRSIVRPITDAVGIADHIASGDLTQKIVVSGRDETSQLLTAMQKMQQALSTLVSSVRQGAEGVATASAQIAQGNQDLSSRTEQQASALEQTSASMEEMGSTAQQNADNARAASQLAASASSVAVQGGEVVGQVVSTMREIQHSSQKISDIIGVIDGIAFQTNILALNAAVEAARAGEQGRGFAVVAGEVRTLAQRSAEAAKEIKQLINASVERVEQGTTLVDRAGSTMQEVVQSIQRVTDIVGEISSASQEQNAGVNQVAEAVTSMDQTTQQNAALVEESASAAASLQQQADQLLKSVSVFRVSGGGAMPVHKPAPVPAAAAPARAPVHPPMPPSPARALRPAPATPPAPIPKTLTAGAGASDDWESF</sequence>
<evidence type="ECO:0000259" key="7">
    <source>
        <dbReference type="PROSITE" id="PS50111"/>
    </source>
</evidence>
<reference evidence="9 10" key="1">
    <citation type="submission" date="2019-03" db="EMBL/GenBank/DDBJ databases">
        <authorList>
            <person name="Sebastian G."/>
            <person name="Baumann P."/>
            <person name="Ruckert C."/>
            <person name="Kalinowski J."/>
            <person name="Nebel B."/>
            <person name="Takors R."/>
            <person name="Blombach B."/>
        </authorList>
    </citation>
    <scope>NUCLEOTIDE SEQUENCE [LARGE SCALE GENOMIC DNA]</scope>
    <source>
        <strain evidence="9 10">DSM 1084</strain>
    </source>
</reference>
<feature type="transmembrane region" description="Helical" evidence="6">
    <location>
        <begin position="192"/>
        <end position="214"/>
    </location>
</feature>
<evidence type="ECO:0000256" key="4">
    <source>
        <dbReference type="PROSITE-ProRule" id="PRU00284"/>
    </source>
</evidence>
<organism evidence="9 10">
    <name type="scientific">Hydrogenophaga pseudoflava</name>
    <name type="common">Pseudomonas carboxydoflava</name>
    <dbReference type="NCBI Taxonomy" id="47421"/>
    <lineage>
        <taxon>Bacteria</taxon>
        <taxon>Pseudomonadati</taxon>
        <taxon>Pseudomonadota</taxon>
        <taxon>Betaproteobacteria</taxon>
        <taxon>Burkholderiales</taxon>
        <taxon>Comamonadaceae</taxon>
        <taxon>Hydrogenophaga</taxon>
    </lineage>
</organism>
<dbReference type="PROSITE" id="PS50885">
    <property type="entry name" value="HAMP"/>
    <property type="match status" value="1"/>
</dbReference>
<evidence type="ECO:0000256" key="1">
    <source>
        <dbReference type="ARBA" id="ARBA00004370"/>
    </source>
</evidence>
<dbReference type="GO" id="GO:0006935">
    <property type="term" value="P:chemotaxis"/>
    <property type="evidence" value="ECO:0007669"/>
    <property type="project" value="TreeGrafter"/>
</dbReference>
<gene>
    <name evidence="9" type="primary">tap2</name>
    <name evidence="9" type="ORF">HPF_23100</name>
</gene>
<keyword evidence="10" id="KW-1185">Reference proteome</keyword>
<dbReference type="Proteomes" id="UP000293912">
    <property type="component" value="Chromosome"/>
</dbReference>
<feature type="domain" description="Methyl-accepting transducer" evidence="7">
    <location>
        <begin position="273"/>
        <end position="502"/>
    </location>
</feature>
<evidence type="ECO:0000313" key="10">
    <source>
        <dbReference type="Proteomes" id="UP000293912"/>
    </source>
</evidence>
<dbReference type="InterPro" id="IPR004089">
    <property type="entry name" value="MCPsignal_dom"/>
</dbReference>
<dbReference type="FunFam" id="1.10.287.950:FF:000001">
    <property type="entry name" value="Methyl-accepting chemotaxis sensory transducer"/>
    <property type="match status" value="1"/>
</dbReference>
<dbReference type="InterPro" id="IPR003660">
    <property type="entry name" value="HAMP_dom"/>
</dbReference>
<dbReference type="GO" id="GO:0005886">
    <property type="term" value="C:plasma membrane"/>
    <property type="evidence" value="ECO:0007669"/>
    <property type="project" value="TreeGrafter"/>
</dbReference>
<keyword evidence="4" id="KW-0807">Transducer</keyword>
<comment type="subcellular location">
    <subcellularLocation>
        <location evidence="1">Membrane</location>
    </subcellularLocation>
</comment>
<keyword evidence="6" id="KW-0812">Transmembrane</keyword>
<dbReference type="GO" id="GO:0004888">
    <property type="term" value="F:transmembrane signaling receptor activity"/>
    <property type="evidence" value="ECO:0007669"/>
    <property type="project" value="TreeGrafter"/>
</dbReference>
<dbReference type="InterPro" id="IPR051310">
    <property type="entry name" value="MCP_chemotaxis"/>
</dbReference>
<dbReference type="InterPro" id="IPR024478">
    <property type="entry name" value="HlyB_4HB_MCP"/>
</dbReference>